<keyword evidence="2" id="KW-0472">Membrane</keyword>
<keyword evidence="4" id="KW-1185">Reference proteome</keyword>
<protein>
    <submittedName>
        <fullName evidence="3">Uncharacterized protein</fullName>
    </submittedName>
</protein>
<dbReference type="AlphaFoldDB" id="A0AAD7MJB4"/>
<proteinExistence type="predicted"/>
<name>A0AAD7MJB4_9AGAR</name>
<keyword evidence="2" id="KW-1133">Transmembrane helix</keyword>
<feature type="transmembrane region" description="Helical" evidence="2">
    <location>
        <begin position="54"/>
        <end position="79"/>
    </location>
</feature>
<feature type="compositionally biased region" description="Low complexity" evidence="1">
    <location>
        <begin position="232"/>
        <end position="246"/>
    </location>
</feature>
<evidence type="ECO:0000256" key="2">
    <source>
        <dbReference type="SAM" id="Phobius"/>
    </source>
</evidence>
<dbReference type="Proteomes" id="UP001215598">
    <property type="component" value="Unassembled WGS sequence"/>
</dbReference>
<keyword evidence="2" id="KW-0812">Transmembrane</keyword>
<evidence type="ECO:0000256" key="1">
    <source>
        <dbReference type="SAM" id="MobiDB-lite"/>
    </source>
</evidence>
<organism evidence="3 4">
    <name type="scientific">Mycena metata</name>
    <dbReference type="NCBI Taxonomy" id="1033252"/>
    <lineage>
        <taxon>Eukaryota</taxon>
        <taxon>Fungi</taxon>
        <taxon>Dikarya</taxon>
        <taxon>Basidiomycota</taxon>
        <taxon>Agaricomycotina</taxon>
        <taxon>Agaricomycetes</taxon>
        <taxon>Agaricomycetidae</taxon>
        <taxon>Agaricales</taxon>
        <taxon>Marasmiineae</taxon>
        <taxon>Mycenaceae</taxon>
        <taxon>Mycena</taxon>
    </lineage>
</organism>
<reference evidence="3" key="1">
    <citation type="submission" date="2023-03" db="EMBL/GenBank/DDBJ databases">
        <title>Massive genome expansion in bonnet fungi (Mycena s.s.) driven by repeated elements and novel gene families across ecological guilds.</title>
        <authorList>
            <consortium name="Lawrence Berkeley National Laboratory"/>
            <person name="Harder C.B."/>
            <person name="Miyauchi S."/>
            <person name="Viragh M."/>
            <person name="Kuo A."/>
            <person name="Thoen E."/>
            <person name="Andreopoulos B."/>
            <person name="Lu D."/>
            <person name="Skrede I."/>
            <person name="Drula E."/>
            <person name="Henrissat B."/>
            <person name="Morin E."/>
            <person name="Kohler A."/>
            <person name="Barry K."/>
            <person name="LaButti K."/>
            <person name="Morin E."/>
            <person name="Salamov A."/>
            <person name="Lipzen A."/>
            <person name="Mereny Z."/>
            <person name="Hegedus B."/>
            <person name="Baldrian P."/>
            <person name="Stursova M."/>
            <person name="Weitz H."/>
            <person name="Taylor A."/>
            <person name="Grigoriev I.V."/>
            <person name="Nagy L.G."/>
            <person name="Martin F."/>
            <person name="Kauserud H."/>
        </authorList>
    </citation>
    <scope>NUCLEOTIDE SEQUENCE</scope>
    <source>
        <strain evidence="3">CBHHK182m</strain>
    </source>
</reference>
<comment type="caution">
    <text evidence="3">The sequence shown here is derived from an EMBL/GenBank/DDBJ whole genome shotgun (WGS) entry which is preliminary data.</text>
</comment>
<evidence type="ECO:0000313" key="4">
    <source>
        <dbReference type="Proteomes" id="UP001215598"/>
    </source>
</evidence>
<dbReference type="EMBL" id="JARKIB010000242">
    <property type="protein sequence ID" value="KAJ7720247.1"/>
    <property type="molecule type" value="Genomic_DNA"/>
</dbReference>
<feature type="region of interest" description="Disordered" evidence="1">
    <location>
        <begin position="230"/>
        <end position="253"/>
    </location>
</feature>
<accession>A0AAD7MJB4</accession>
<sequence>MGGRVAVLVVRGKCMALGRGGGGCGRRLRGDPSVLGFMDQGGLVTVEIPGLTGAGVVTVVTVVAVIAVVGGIGLCEVFVTVDINGRRNRGHNVESDGGFNGTCIPGELTVGRAVRRTPTPQPNCETTLCSRPRVPPWSNSLGQGGMCHRQVPLMPWPAWGHRHAGRQAWGMEDWRQRDLPNDMGLVPLGCQQTNVPSPRVPLTSNPRPSYGQPHESLIAQVVNGVPSPCVPLPSSSSPSYPQPHLSVTQRAATHHPFSLSLSSMAPGGSNTKGPIKVRPSVVRIGGSRPGPYGVRHREVQNVTSTVSERACREEQRKLQAQYDGESLDDADRLRFNKVRDQADPEMPWNRTAAKYRRILAYLETLSQ</sequence>
<gene>
    <name evidence="3" type="ORF">B0H16DRAFT_1474482</name>
</gene>
<evidence type="ECO:0000313" key="3">
    <source>
        <dbReference type="EMBL" id="KAJ7720247.1"/>
    </source>
</evidence>